<organism evidence="3 4">
    <name type="scientific">Thanatephorus cucumeris (strain AG1-IB / isolate 7/3/14)</name>
    <name type="common">Lettuce bottom rot fungus</name>
    <name type="synonym">Rhizoctonia solani</name>
    <dbReference type="NCBI Taxonomy" id="1108050"/>
    <lineage>
        <taxon>Eukaryota</taxon>
        <taxon>Fungi</taxon>
        <taxon>Dikarya</taxon>
        <taxon>Basidiomycota</taxon>
        <taxon>Agaricomycotina</taxon>
        <taxon>Agaricomycetes</taxon>
        <taxon>Cantharellales</taxon>
        <taxon>Ceratobasidiaceae</taxon>
        <taxon>Rhizoctonia</taxon>
        <taxon>Rhizoctonia solani AG-1</taxon>
    </lineage>
</organism>
<feature type="compositionally biased region" description="Pro residues" evidence="1">
    <location>
        <begin position="242"/>
        <end position="256"/>
    </location>
</feature>
<dbReference type="PRINTS" id="PR01217">
    <property type="entry name" value="PRICHEXTENSN"/>
</dbReference>
<evidence type="ECO:0000256" key="1">
    <source>
        <dbReference type="SAM" id="MobiDB-lite"/>
    </source>
</evidence>
<feature type="region of interest" description="Disordered" evidence="1">
    <location>
        <begin position="99"/>
        <end position="329"/>
    </location>
</feature>
<evidence type="ECO:0000313" key="4">
    <source>
        <dbReference type="Proteomes" id="UP000059188"/>
    </source>
</evidence>
<dbReference type="Proteomes" id="UP000059188">
    <property type="component" value="Unassembled WGS sequence"/>
</dbReference>
<name>A0A0B7FK59_THACB</name>
<dbReference type="AlphaFoldDB" id="A0A0B7FK59"/>
<feature type="chain" id="PRO_5002114273" evidence="2">
    <location>
        <begin position="21"/>
        <end position="329"/>
    </location>
</feature>
<dbReference type="EMBL" id="LN679102">
    <property type="protein sequence ID" value="CEL58386.1"/>
    <property type="molecule type" value="Genomic_DNA"/>
</dbReference>
<keyword evidence="2" id="KW-0732">Signal</keyword>
<evidence type="ECO:0000256" key="2">
    <source>
        <dbReference type="SAM" id="SignalP"/>
    </source>
</evidence>
<evidence type="ECO:0000313" key="3">
    <source>
        <dbReference type="EMBL" id="CEL58386.1"/>
    </source>
</evidence>
<feature type="compositionally biased region" description="Pro residues" evidence="1">
    <location>
        <begin position="222"/>
        <end position="234"/>
    </location>
</feature>
<dbReference type="OrthoDB" id="3258213at2759"/>
<keyword evidence="4" id="KW-1185">Reference proteome</keyword>
<reference evidence="3 4" key="1">
    <citation type="submission" date="2014-11" db="EMBL/GenBank/DDBJ databases">
        <authorList>
            <person name="Wibberg Daniel"/>
        </authorList>
    </citation>
    <scope>NUCLEOTIDE SEQUENCE [LARGE SCALE GENOMIC DNA]</scope>
    <source>
        <strain evidence="3">Rhizoctonia solani AG1-IB 7/3/14</strain>
    </source>
</reference>
<gene>
    <name evidence="3" type="ORF">RSOLAG1IB_03132</name>
</gene>
<sequence>MFKLTRAFVVAAVLSSSVLCAPIPKDTGKPISTNQSADPSAHASRVFGTTSQDPNYQTHPSTLCIVPAMAKDAGLSQGQEELTVKQAIELCQEANTIAVSSKSPKRSRQVREGSAPAPFPVHEPQPDAQTGTPHPVRSVDGQPSKVGDSNSQPALSENLPGAPQPSPEPVPGAPHQVGTRSPKDTSPNPQVPPQSEPLPPHPVPSPIPGAPQSHVIRNIPPQAKPIPEPVPVPTPQSEAPHPVAPRSPQALPPNPRPFEGAPAPHTPAARSEGQPHPALQPQPTPEPAPQPGAFRPHVARSEPPQVPHPDAKDPHKPVLQPGAPLPAEH</sequence>
<protein>
    <submittedName>
        <fullName evidence="3">Uncharacterized protein</fullName>
    </submittedName>
</protein>
<accession>A0A0B7FK59</accession>
<feature type="compositionally biased region" description="Pro residues" evidence="1">
    <location>
        <begin position="162"/>
        <end position="172"/>
    </location>
</feature>
<feature type="compositionally biased region" description="Pro residues" evidence="1">
    <location>
        <begin position="189"/>
        <end position="209"/>
    </location>
</feature>
<feature type="region of interest" description="Disordered" evidence="1">
    <location>
        <begin position="28"/>
        <end position="58"/>
    </location>
</feature>
<dbReference type="STRING" id="1108050.A0A0B7FK59"/>
<feature type="compositionally biased region" description="Pro residues" evidence="1">
    <location>
        <begin position="278"/>
        <end position="290"/>
    </location>
</feature>
<feature type="compositionally biased region" description="Polar residues" evidence="1">
    <location>
        <begin position="47"/>
        <end position="58"/>
    </location>
</feature>
<feature type="signal peptide" evidence="2">
    <location>
        <begin position="1"/>
        <end position="20"/>
    </location>
</feature>
<proteinExistence type="predicted"/>